<evidence type="ECO:0000313" key="2">
    <source>
        <dbReference type="WBParaSite" id="nRc.2.0.1.t19194-RA"/>
    </source>
</evidence>
<proteinExistence type="predicted"/>
<dbReference type="WBParaSite" id="nRc.2.0.1.t19194-RA">
    <property type="protein sequence ID" value="nRc.2.0.1.t19194-RA"/>
    <property type="gene ID" value="nRc.2.0.1.g19194"/>
</dbReference>
<keyword evidence="1" id="KW-1185">Reference proteome</keyword>
<dbReference type="Proteomes" id="UP000887565">
    <property type="component" value="Unplaced"/>
</dbReference>
<protein>
    <submittedName>
        <fullName evidence="2">Uncharacterized protein</fullName>
    </submittedName>
</protein>
<evidence type="ECO:0000313" key="1">
    <source>
        <dbReference type="Proteomes" id="UP000887565"/>
    </source>
</evidence>
<reference evidence="2" key="1">
    <citation type="submission" date="2022-11" db="UniProtKB">
        <authorList>
            <consortium name="WormBaseParasite"/>
        </authorList>
    </citation>
    <scope>IDENTIFICATION</scope>
</reference>
<accession>A0A915IZD4</accession>
<organism evidence="1 2">
    <name type="scientific">Romanomermis culicivorax</name>
    <name type="common">Nematode worm</name>
    <dbReference type="NCBI Taxonomy" id="13658"/>
    <lineage>
        <taxon>Eukaryota</taxon>
        <taxon>Metazoa</taxon>
        <taxon>Ecdysozoa</taxon>
        <taxon>Nematoda</taxon>
        <taxon>Enoplea</taxon>
        <taxon>Dorylaimia</taxon>
        <taxon>Mermithida</taxon>
        <taxon>Mermithoidea</taxon>
        <taxon>Mermithidae</taxon>
        <taxon>Romanomermis</taxon>
    </lineage>
</organism>
<dbReference type="AlphaFoldDB" id="A0A915IZD4"/>
<sequence length="177" mass="19995">MCTLLRTEKILDEPRKGKLKDAHARVAFCATKHCGLLAFEVGLFPIFDASRRWSLPVAVERLNAMPSESFWVPKPRKFMKCFFNFKPDCLVEPAAVDDEFSSFLEFLLIEAFTFVSLDNGECKNNALNRLEGRAKGPGALLADSEHMKTFQGILQTLIPGLGYPMRKDLDLMDYPMA</sequence>
<name>A0A915IZD4_ROMCU</name>